<keyword evidence="3" id="KW-1185">Reference proteome</keyword>
<dbReference type="Pfam" id="PF01850">
    <property type="entry name" value="PIN"/>
    <property type="match status" value="1"/>
</dbReference>
<sequence>MIVLDNDVLVKIGGQDPDPTVVSHLKQYSNREWTIPSLVAWEFYKSQASRTQMLQSQRTLNRDIDRILNFSDDVALEAAYLGERLQTQGVTLDPIDMLNLAIAHEAGATFVTHNSNDFDKSPIHELTDIDVIVS</sequence>
<dbReference type="EMBL" id="CP031310">
    <property type="protein sequence ID" value="QCC52185.1"/>
    <property type="molecule type" value="Genomic_DNA"/>
</dbReference>
<proteinExistence type="predicted"/>
<reference evidence="2 3" key="1">
    <citation type="journal article" date="2019" name="Nat. Commun.">
        <title>A new type of DNA phosphorothioation-based antiviral system in archaea.</title>
        <authorList>
            <person name="Xiong L."/>
            <person name="Liu S."/>
            <person name="Chen S."/>
            <person name="Xiao Y."/>
            <person name="Zhu B."/>
            <person name="Gao Y."/>
            <person name="Zhang Y."/>
            <person name="Chen B."/>
            <person name="Luo J."/>
            <person name="Deng Z."/>
            <person name="Chen X."/>
            <person name="Wang L."/>
            <person name="Chen S."/>
        </authorList>
    </citation>
    <scope>NUCLEOTIDE SEQUENCE [LARGE SCALE GENOMIC DNA]</scope>
    <source>
        <strain evidence="2 3">CBA1105</strain>
    </source>
</reference>
<dbReference type="STRING" id="1457250.GCA_000755225_01566"/>
<dbReference type="InterPro" id="IPR002716">
    <property type="entry name" value="PIN_dom"/>
</dbReference>
<dbReference type="Proteomes" id="UP000296706">
    <property type="component" value="Chromosome"/>
</dbReference>
<protein>
    <submittedName>
        <fullName evidence="2">Type II toxin-antitoxin system VapC family toxin</fullName>
    </submittedName>
</protein>
<dbReference type="Gene3D" id="3.40.50.1010">
    <property type="entry name" value="5'-nuclease"/>
    <property type="match status" value="1"/>
</dbReference>
<dbReference type="SUPFAM" id="SSF88723">
    <property type="entry name" value="PIN domain-like"/>
    <property type="match status" value="1"/>
</dbReference>
<evidence type="ECO:0000259" key="1">
    <source>
        <dbReference type="Pfam" id="PF01850"/>
    </source>
</evidence>
<dbReference type="RefSeq" id="WP_049992512.1">
    <property type="nucleotide sequence ID" value="NZ_CP031310.1"/>
</dbReference>
<gene>
    <name evidence="2" type="ORF">DV733_13525</name>
</gene>
<name>A0A4D6HF86_9EURY</name>
<dbReference type="CDD" id="cd09881">
    <property type="entry name" value="PIN_VapC4-5_FitB-like"/>
    <property type="match status" value="1"/>
</dbReference>
<dbReference type="GeneID" id="39848900"/>
<organism evidence="2 3">
    <name type="scientific">Halapricum salinum</name>
    <dbReference type="NCBI Taxonomy" id="1457250"/>
    <lineage>
        <taxon>Archaea</taxon>
        <taxon>Methanobacteriati</taxon>
        <taxon>Methanobacteriota</taxon>
        <taxon>Stenosarchaea group</taxon>
        <taxon>Halobacteria</taxon>
        <taxon>Halobacteriales</taxon>
        <taxon>Haloarculaceae</taxon>
        <taxon>Halapricum</taxon>
    </lineage>
</organism>
<evidence type="ECO:0000313" key="3">
    <source>
        <dbReference type="Proteomes" id="UP000296706"/>
    </source>
</evidence>
<dbReference type="OrthoDB" id="147588at2157"/>
<dbReference type="AlphaFoldDB" id="A0A4D6HF86"/>
<feature type="domain" description="PIN" evidence="1">
    <location>
        <begin position="2"/>
        <end position="120"/>
    </location>
</feature>
<accession>A0A4D6HF86</accession>
<dbReference type="InterPro" id="IPR029060">
    <property type="entry name" value="PIN-like_dom_sf"/>
</dbReference>
<evidence type="ECO:0000313" key="2">
    <source>
        <dbReference type="EMBL" id="QCC52185.1"/>
    </source>
</evidence>
<dbReference type="KEGG" id="hsn:DV733_13525"/>